<accession>A0A6J4UW34</accession>
<sequence length="156" mass="17537">MFLYTREAHPGEHFPAHRTFAQKLAHARAFRERFAVERPILVDDLAGTGHQLYGLLPNMTYLIGRGGRVLFRADWTDGATVEAALAYLRGARDRRRDGLRLKPFYAEFAGYRWSDQAAFDAGLELAGPQAVADFAWAMEGWTRRGQVPGRIAVDEG</sequence>
<evidence type="ECO:0000313" key="1">
    <source>
        <dbReference type="EMBL" id="CAA9560873.1"/>
    </source>
</evidence>
<dbReference type="EMBL" id="CADCWF010000160">
    <property type="protein sequence ID" value="CAA9560873.1"/>
    <property type="molecule type" value="Genomic_DNA"/>
</dbReference>
<reference evidence="1" key="1">
    <citation type="submission" date="2020-02" db="EMBL/GenBank/DDBJ databases">
        <authorList>
            <person name="Meier V. D."/>
        </authorList>
    </citation>
    <scope>NUCLEOTIDE SEQUENCE</scope>
    <source>
        <strain evidence="1">AVDCRST_MAG59</strain>
    </source>
</reference>
<dbReference type="Gene3D" id="3.40.30.10">
    <property type="entry name" value="Glutaredoxin"/>
    <property type="match status" value="1"/>
</dbReference>
<name>A0A6J4UW34_9BACT</name>
<dbReference type="AlphaFoldDB" id="A0A6J4UW34"/>
<gene>
    <name evidence="1" type="ORF">AVDCRST_MAG59-2575</name>
</gene>
<organism evidence="1">
    <name type="scientific">uncultured Thermomicrobiales bacterium</name>
    <dbReference type="NCBI Taxonomy" id="1645740"/>
    <lineage>
        <taxon>Bacteria</taxon>
        <taxon>Pseudomonadati</taxon>
        <taxon>Thermomicrobiota</taxon>
        <taxon>Thermomicrobia</taxon>
        <taxon>Thermomicrobiales</taxon>
        <taxon>environmental samples</taxon>
    </lineage>
</organism>
<protein>
    <submittedName>
        <fullName evidence="1">Uncharacterized protein</fullName>
    </submittedName>
</protein>
<proteinExistence type="predicted"/>